<comment type="caution">
    <text evidence="6">The sequence shown here is derived from an EMBL/GenBank/DDBJ whole genome shotgun (WGS) entry which is preliminary data.</text>
</comment>
<dbReference type="Pfam" id="PF00005">
    <property type="entry name" value="ABC_tran"/>
    <property type="match status" value="1"/>
</dbReference>
<dbReference type="PROSITE" id="PS00211">
    <property type="entry name" value="ABC_TRANSPORTER_1"/>
    <property type="match status" value="1"/>
</dbReference>
<evidence type="ECO:0000256" key="2">
    <source>
        <dbReference type="ARBA" id="ARBA00022448"/>
    </source>
</evidence>
<dbReference type="InterPro" id="IPR003439">
    <property type="entry name" value="ABC_transporter-like_ATP-bd"/>
</dbReference>
<dbReference type="SMART" id="SM00382">
    <property type="entry name" value="AAA"/>
    <property type="match status" value="1"/>
</dbReference>
<accession>A0A317L1S3</accession>
<dbReference type="PROSITE" id="PS50893">
    <property type="entry name" value="ABC_TRANSPORTER_2"/>
    <property type="match status" value="1"/>
</dbReference>
<dbReference type="RefSeq" id="WP_109983202.1">
    <property type="nucleotide sequence ID" value="NZ_QGTD01000004.1"/>
</dbReference>
<dbReference type="GO" id="GO:0005524">
    <property type="term" value="F:ATP binding"/>
    <property type="evidence" value="ECO:0007669"/>
    <property type="project" value="UniProtKB-KW"/>
</dbReference>
<dbReference type="CDD" id="cd03268">
    <property type="entry name" value="ABC_BcrA_bacitracin_resist"/>
    <property type="match status" value="1"/>
</dbReference>
<name>A0A317L1S3_9BACI</name>
<dbReference type="AlphaFoldDB" id="A0A317L1S3"/>
<dbReference type="SUPFAM" id="SSF52540">
    <property type="entry name" value="P-loop containing nucleoside triphosphate hydrolases"/>
    <property type="match status" value="1"/>
</dbReference>
<dbReference type="InterPro" id="IPR027417">
    <property type="entry name" value="P-loop_NTPase"/>
</dbReference>
<dbReference type="Proteomes" id="UP000245624">
    <property type="component" value="Unassembled WGS sequence"/>
</dbReference>
<gene>
    <name evidence="6" type="ORF">DLJ74_02395</name>
</gene>
<dbReference type="InterPro" id="IPR017871">
    <property type="entry name" value="ABC_transporter-like_CS"/>
</dbReference>
<keyword evidence="4 6" id="KW-0067">ATP-binding</keyword>
<evidence type="ECO:0000259" key="5">
    <source>
        <dbReference type="PROSITE" id="PS50893"/>
    </source>
</evidence>
<dbReference type="PANTHER" id="PTHR43335:SF8">
    <property type="entry name" value="ABC TRANSPORTER, ATP-BINDING PROTEIN"/>
    <property type="match status" value="1"/>
</dbReference>
<evidence type="ECO:0000313" key="7">
    <source>
        <dbReference type="Proteomes" id="UP000245624"/>
    </source>
</evidence>
<feature type="domain" description="ABC transporter" evidence="5">
    <location>
        <begin position="5"/>
        <end position="233"/>
    </location>
</feature>
<dbReference type="Gene3D" id="3.40.50.300">
    <property type="entry name" value="P-loop containing nucleotide triphosphate hydrolases"/>
    <property type="match status" value="1"/>
</dbReference>
<keyword evidence="7" id="KW-1185">Reference proteome</keyword>
<evidence type="ECO:0000256" key="4">
    <source>
        <dbReference type="ARBA" id="ARBA00022840"/>
    </source>
</evidence>
<evidence type="ECO:0000313" key="6">
    <source>
        <dbReference type="EMBL" id="PWU69801.1"/>
    </source>
</evidence>
<dbReference type="PANTHER" id="PTHR43335">
    <property type="entry name" value="ABC TRANSPORTER, ATP-BINDING PROTEIN"/>
    <property type="match status" value="1"/>
</dbReference>
<proteinExistence type="inferred from homology"/>
<comment type="similarity">
    <text evidence="1">Belongs to the ABC transporter superfamily.</text>
</comment>
<organism evidence="6 7">
    <name type="scientific">Gracilibacillus dipsosauri</name>
    <dbReference type="NCBI Taxonomy" id="178340"/>
    <lineage>
        <taxon>Bacteria</taxon>
        <taxon>Bacillati</taxon>
        <taxon>Bacillota</taxon>
        <taxon>Bacilli</taxon>
        <taxon>Bacillales</taxon>
        <taxon>Bacillaceae</taxon>
        <taxon>Gracilibacillus</taxon>
    </lineage>
</organism>
<evidence type="ECO:0000256" key="3">
    <source>
        <dbReference type="ARBA" id="ARBA00022741"/>
    </source>
</evidence>
<dbReference type="GO" id="GO:0016887">
    <property type="term" value="F:ATP hydrolysis activity"/>
    <property type="evidence" value="ECO:0007669"/>
    <property type="project" value="InterPro"/>
</dbReference>
<reference evidence="6 7" key="1">
    <citation type="submission" date="2018-05" db="EMBL/GenBank/DDBJ databases">
        <title>Genomic analysis of Gracilibacillus dipsosauri DD1 reveals novel features of a salt-tolerant amylase.</title>
        <authorList>
            <person name="Deutch C.E."/>
            <person name="Yang S."/>
        </authorList>
    </citation>
    <scope>NUCLEOTIDE SEQUENCE [LARGE SCALE GENOMIC DNA]</scope>
    <source>
        <strain evidence="6 7">DD1</strain>
    </source>
</reference>
<keyword evidence="2" id="KW-0813">Transport</keyword>
<evidence type="ECO:0000256" key="1">
    <source>
        <dbReference type="ARBA" id="ARBA00005417"/>
    </source>
</evidence>
<dbReference type="OrthoDB" id="9804819at2"/>
<protein>
    <submittedName>
        <fullName evidence="6">Bacitracin ABC transporter ATP-binding protein</fullName>
    </submittedName>
</protein>
<keyword evidence="3" id="KW-0547">Nucleotide-binding</keyword>
<sequence length="308" mass="35528">MTYMLRTRQLTKLYGGVEVVSKVNMNVRRGEIYGFLGPNGAGKTTLMKMITGLVRPTEGEIEIMGEKLQTQSYEMLKKIGSIIEYPRFYERLSAEQNLELHCEYMGYYKKEAIAESLQLVNLVNVEKKPVKEFSLGMKQRLGIARAIITKPEFLILDEPVNGLDPIGMHEIRDLFFKLSRQYGMTLIISSHILAEMEQIADTIGVIREGRLVVEAPLEDIRNKQTDHLELMVSNHTGAAFVLENELNLTNFRWREDKGVFQIYDHKVNQSDIVEAMVRRRIRIDSIYQRNQSLEDYFLQLMEGVEVNG</sequence>
<dbReference type="EMBL" id="QGTD01000004">
    <property type="protein sequence ID" value="PWU69801.1"/>
    <property type="molecule type" value="Genomic_DNA"/>
</dbReference>
<dbReference type="InterPro" id="IPR003593">
    <property type="entry name" value="AAA+_ATPase"/>
</dbReference>